<keyword evidence="3" id="KW-1185">Reference proteome</keyword>
<gene>
    <name evidence="2" type="ORF">DZ860_01625</name>
</gene>
<dbReference type="AlphaFoldDB" id="A0A3A6QXZ4"/>
<keyword evidence="1" id="KW-0732">Signal</keyword>
<evidence type="ECO:0000313" key="3">
    <source>
        <dbReference type="Proteomes" id="UP000273252"/>
    </source>
</evidence>
<accession>A0A3A6QXZ4</accession>
<feature type="chain" id="PRO_5017240987" evidence="1">
    <location>
        <begin position="25"/>
        <end position="192"/>
    </location>
</feature>
<comment type="caution">
    <text evidence="2">The sequence shown here is derived from an EMBL/GenBank/DDBJ whole genome shotgun (WGS) entry which is preliminary data.</text>
</comment>
<evidence type="ECO:0000256" key="1">
    <source>
        <dbReference type="SAM" id="SignalP"/>
    </source>
</evidence>
<organism evidence="2 3">
    <name type="scientific">Vibrio sinensis</name>
    <dbReference type="NCBI Taxonomy" id="2302434"/>
    <lineage>
        <taxon>Bacteria</taxon>
        <taxon>Pseudomonadati</taxon>
        <taxon>Pseudomonadota</taxon>
        <taxon>Gammaproteobacteria</taxon>
        <taxon>Vibrionales</taxon>
        <taxon>Vibrionaceae</taxon>
        <taxon>Vibrio</taxon>
    </lineage>
</organism>
<proteinExistence type="predicted"/>
<protein>
    <submittedName>
        <fullName evidence="2">Uncharacterized protein</fullName>
    </submittedName>
</protein>
<sequence>MALPLLWLGYAAAVATSSAVTAWACGAFDDEKDSKAYKNGHRDGHNSATADMKADVDAANENMHNMKSKLDDLHTYFNYSVALMAIGVTAAQLRDGTVKDKEYKEILSFVNGLSAVRLPSEIVVTMRTIRENPPGANVAFDAAKECQVDIDLALELIDIIITMHGNPTQPQQAFRMAFLQNCQHTSQQSEVA</sequence>
<feature type="signal peptide" evidence="1">
    <location>
        <begin position="1"/>
        <end position="24"/>
    </location>
</feature>
<dbReference type="Proteomes" id="UP000273252">
    <property type="component" value="Unassembled WGS sequence"/>
</dbReference>
<dbReference type="EMBL" id="QVMU01000001">
    <property type="protein sequence ID" value="RJX75406.1"/>
    <property type="molecule type" value="Genomic_DNA"/>
</dbReference>
<evidence type="ECO:0000313" key="2">
    <source>
        <dbReference type="EMBL" id="RJX75406.1"/>
    </source>
</evidence>
<dbReference type="RefSeq" id="WP_120029163.1">
    <property type="nucleotide sequence ID" value="NZ_QVMU01000001.1"/>
</dbReference>
<reference evidence="2 3" key="1">
    <citation type="submission" date="2018-08" db="EMBL/GenBank/DDBJ databases">
        <title>Vibrio isolated from the Eastern China Marginal Seas.</title>
        <authorList>
            <person name="Li Y."/>
        </authorList>
    </citation>
    <scope>NUCLEOTIDE SEQUENCE [LARGE SCALE GENOMIC DNA]</scope>
    <source>
        <strain evidence="2 3">BEI233</strain>
    </source>
</reference>
<name>A0A3A6QXZ4_9VIBR</name>